<protein>
    <submittedName>
        <fullName evidence="1">Uncharacterized protein</fullName>
    </submittedName>
</protein>
<dbReference type="AlphaFoldDB" id="A0A133UFN1"/>
<organism evidence="1 2">
    <name type="scientific">candidate division MSBL1 archaeon SCGC-AAA259E17</name>
    <dbReference type="NCBI Taxonomy" id="1698263"/>
    <lineage>
        <taxon>Archaea</taxon>
        <taxon>Methanobacteriati</taxon>
        <taxon>Methanobacteriota</taxon>
        <taxon>candidate division MSBL1</taxon>
    </lineage>
</organism>
<gene>
    <name evidence="1" type="ORF">AKJ64_01590</name>
</gene>
<name>A0A133UFN1_9EURY</name>
<proteinExistence type="predicted"/>
<keyword evidence="2" id="KW-1185">Reference proteome</keyword>
<dbReference type="Proteomes" id="UP000070373">
    <property type="component" value="Unassembled WGS sequence"/>
</dbReference>
<evidence type="ECO:0000313" key="1">
    <source>
        <dbReference type="EMBL" id="KXA93021.1"/>
    </source>
</evidence>
<sequence>MGFGAALGVALGEDAGETVRIADAEDISGGVTAELACYDRWTLLIHVAGAIDVTVELSPDGKATWYEIDESPYSYGAAGDSTNELGYDATHIRLTGSNATSVTAQIRGVW</sequence>
<reference evidence="1 2" key="1">
    <citation type="journal article" date="2016" name="Sci. Rep.">
        <title>Metabolic traits of an uncultured archaeal lineage -MSBL1- from brine pools of the Red Sea.</title>
        <authorList>
            <person name="Mwirichia R."/>
            <person name="Alam I."/>
            <person name="Rashid M."/>
            <person name="Vinu M."/>
            <person name="Ba-Alawi W."/>
            <person name="Anthony Kamau A."/>
            <person name="Kamanda Ngugi D."/>
            <person name="Goker M."/>
            <person name="Klenk H.P."/>
            <person name="Bajic V."/>
            <person name="Stingl U."/>
        </authorList>
    </citation>
    <scope>NUCLEOTIDE SEQUENCE [LARGE SCALE GENOMIC DNA]</scope>
    <source>
        <strain evidence="1">SCGC-AAA259E17</strain>
    </source>
</reference>
<dbReference type="EMBL" id="LHXN01000019">
    <property type="protein sequence ID" value="KXA93021.1"/>
    <property type="molecule type" value="Genomic_DNA"/>
</dbReference>
<accession>A0A133UFN1</accession>
<comment type="caution">
    <text evidence="1">The sequence shown here is derived from an EMBL/GenBank/DDBJ whole genome shotgun (WGS) entry which is preliminary data.</text>
</comment>
<evidence type="ECO:0000313" key="2">
    <source>
        <dbReference type="Proteomes" id="UP000070373"/>
    </source>
</evidence>